<sequence>MVPHLTTSLTGPLRELERLILDKRPDIEHWFRNEFIDHQAPFYSSVDLRNSGFKLAPVDLNLFPGGFNNLNPDFMVLCIHAAMSAVQKLCPDTRRFMLVPENHTRNLNYLQNVVVLKRILEAAGLTVRIGSLIPDLKEPLELTSAGGDKLLLEPIQRKGNRVMLDGFDPCAVLVNNDLSSGIPPILSGIEQHVLPPLVAGWSTRRKSHHFHCYDRVAESFAKLIGIDPWFVNPVFSQCGKVNFSEKEGEDCLATNVEFVLNEVKEKYAQHGITEAPFAIVKADAGTYGMGIMTVKSPDDVRNLNRKTRNKMAVIKEGQPVHEVIIQEGVYTFENVDGGVAEPVIYMMDQYVVGGFYRVHTERGIDENLNSPGAAYKPLAFETDCQSPDCDGAPGSPPNRFYTYGVVARLAMLAAALEVEELVARAESLEVKAANA</sequence>
<organism evidence="1 2">
    <name type="scientific">Usitatibacter rugosus</name>
    <dbReference type="NCBI Taxonomy" id="2732067"/>
    <lineage>
        <taxon>Bacteria</taxon>
        <taxon>Pseudomonadati</taxon>
        <taxon>Pseudomonadota</taxon>
        <taxon>Betaproteobacteria</taxon>
        <taxon>Nitrosomonadales</taxon>
        <taxon>Usitatibacteraceae</taxon>
        <taxon>Usitatibacter</taxon>
    </lineage>
</organism>
<proteinExistence type="predicted"/>
<dbReference type="InterPro" id="IPR011718">
    <property type="entry name" value="GshA"/>
</dbReference>
<name>A0A6M4H0U9_9PROT</name>
<evidence type="ECO:0000313" key="2">
    <source>
        <dbReference type="Proteomes" id="UP000501534"/>
    </source>
</evidence>
<dbReference type="Proteomes" id="UP000501534">
    <property type="component" value="Chromosome"/>
</dbReference>
<dbReference type="InterPro" id="IPR042520">
    <property type="entry name" value="GshA_N"/>
</dbReference>
<reference evidence="1 2" key="1">
    <citation type="submission" date="2020-04" db="EMBL/GenBank/DDBJ databases">
        <title>Usitatibacter rugosus gen. nov., sp. nov. and Usitatibacter palustris sp. nov., novel members of Usitatibacteraceae fam. nov. within the order Nitrosomonadales isolated from soil.</title>
        <authorList>
            <person name="Huber K.J."/>
            <person name="Neumann-Schaal M."/>
            <person name="Geppert A."/>
            <person name="Luckner M."/>
            <person name="Wanner G."/>
            <person name="Overmann J."/>
        </authorList>
    </citation>
    <scope>NUCLEOTIDE SEQUENCE [LARGE SCALE GENOMIC DNA]</scope>
    <source>
        <strain evidence="1 2">0125_3</strain>
    </source>
</reference>
<dbReference type="AlphaFoldDB" id="A0A6M4H0U9"/>
<dbReference type="NCBIfam" id="TIGR02049">
    <property type="entry name" value="gshA_ferroox"/>
    <property type="match status" value="1"/>
</dbReference>
<dbReference type="KEGG" id="uru:DSM104443_04204"/>
<evidence type="ECO:0008006" key="3">
    <source>
        <dbReference type="Google" id="ProtNLM"/>
    </source>
</evidence>
<evidence type="ECO:0000313" key="1">
    <source>
        <dbReference type="EMBL" id="QJR13110.1"/>
    </source>
</evidence>
<dbReference type="Pfam" id="PF08886">
    <property type="entry name" value="GshA"/>
    <property type="match status" value="1"/>
</dbReference>
<keyword evidence="2" id="KW-1185">Reference proteome</keyword>
<dbReference type="EMBL" id="CP053069">
    <property type="protein sequence ID" value="QJR13110.1"/>
    <property type="molecule type" value="Genomic_DNA"/>
</dbReference>
<dbReference type="Gene3D" id="3.40.50.11280">
    <property type="entry name" value="Glutamate-cysteine ligase, N-terminal domain"/>
    <property type="match status" value="1"/>
</dbReference>
<protein>
    <recommendedName>
        <fullName evidence="3">Glutamate--cysteine ligase</fullName>
    </recommendedName>
</protein>
<gene>
    <name evidence="1" type="ORF">DSM104443_04204</name>
</gene>
<accession>A0A6M4H0U9</accession>
<dbReference type="RefSeq" id="WP_171095900.1">
    <property type="nucleotide sequence ID" value="NZ_CP053069.1"/>
</dbReference>